<gene>
    <name evidence="1" type="ORF">LX24_02826</name>
</gene>
<proteinExistence type="predicted"/>
<protein>
    <submittedName>
        <fullName evidence="1">CRISPR-associated protein Csh1</fullName>
    </submittedName>
</protein>
<dbReference type="EMBL" id="VNHM01000023">
    <property type="protein sequence ID" value="TYO92773.1"/>
    <property type="molecule type" value="Genomic_DNA"/>
</dbReference>
<dbReference type="AlphaFoldDB" id="A0A5S4ZMP8"/>
<organism evidence="1 2">
    <name type="scientific">Desulfallas thermosapovorans DSM 6562</name>
    <dbReference type="NCBI Taxonomy" id="1121431"/>
    <lineage>
        <taxon>Bacteria</taxon>
        <taxon>Bacillati</taxon>
        <taxon>Bacillota</taxon>
        <taxon>Clostridia</taxon>
        <taxon>Eubacteriales</taxon>
        <taxon>Desulfallaceae</taxon>
        <taxon>Desulfallas</taxon>
    </lineage>
</organism>
<keyword evidence="2" id="KW-1185">Reference proteome</keyword>
<evidence type="ECO:0000313" key="1">
    <source>
        <dbReference type="EMBL" id="TYO92773.1"/>
    </source>
</evidence>
<dbReference type="Pfam" id="PF09484">
    <property type="entry name" value="Cas_TM1802"/>
    <property type="match status" value="1"/>
</dbReference>
<dbReference type="RefSeq" id="WP_166512758.1">
    <property type="nucleotide sequence ID" value="NZ_VNHM01000023.1"/>
</dbReference>
<dbReference type="Proteomes" id="UP000323166">
    <property type="component" value="Unassembled WGS sequence"/>
</dbReference>
<evidence type="ECO:0000313" key="2">
    <source>
        <dbReference type="Proteomes" id="UP000323166"/>
    </source>
</evidence>
<accession>A0A5S4ZMP8</accession>
<name>A0A5S4ZMP8_9FIRM</name>
<comment type="caution">
    <text evidence="1">The sequence shown here is derived from an EMBL/GenBank/DDBJ whole genome shotgun (WGS) entry which is preliminary data.</text>
</comment>
<dbReference type="InterPro" id="IPR013389">
    <property type="entry name" value="CRISPR-assoc_prot_Cas8b"/>
</dbReference>
<reference evidence="1 2" key="1">
    <citation type="submission" date="2019-07" db="EMBL/GenBank/DDBJ databases">
        <title>Genomic Encyclopedia of Type Strains, Phase I: the one thousand microbial genomes (KMG-I) project.</title>
        <authorList>
            <person name="Kyrpides N."/>
        </authorList>
    </citation>
    <scope>NUCLEOTIDE SEQUENCE [LARGE SCALE GENOMIC DNA]</scope>
    <source>
        <strain evidence="1 2">DSM 6562</strain>
    </source>
</reference>
<sequence length="493" mass="55674">MGFLSAVRALGELSSSSGWEAYLKFPLDEPSAKQKSKAKNKVNPNDGHKVIRIWLQVGNPAAGQLDVQGVEKIDLVDYQTGPEMKLKYLYRDKVGANTFWGFTPVFKMGKPKKDLAAKKAALLGESGNWRQEDKSIYYKLKHRLLGDYETCEIFSPGAVDKIMNDLSDQVDRVLEFFEGKGSFIMVFGIGTQGQFLYPGQIPAFVNYFKDKLEQYVQKKSSDRGQAKNCFCCGKIDTEPATLDKVFKFATFDKVNVLPGLNKDNVLKVQPVCQECLQLLTAGREILERELADKSIISGIVVWLVPEVALPGQSKKFLRQAIDKLNVDGKGATGMGEEAERRFFHKLTRYNDSLSFHFLFWEKQNAQERVHLMVEDVPPSRLARLEKAWGQALANLGLEWESSLDNAVTTVYSTCMALSGQSNEDKTVMRDFVIRLIGKMLKGERLPADSFKAIFVRRIPKMVFDSDKWSNVSSAARKAQLVVEFMEQINREVR</sequence>